<evidence type="ECO:0000256" key="6">
    <source>
        <dbReference type="ARBA" id="ARBA00022833"/>
    </source>
</evidence>
<dbReference type="GO" id="GO:0042277">
    <property type="term" value="F:peptide binding"/>
    <property type="evidence" value="ECO:0007669"/>
    <property type="project" value="TreeGrafter"/>
</dbReference>
<dbReference type="Pfam" id="PF01433">
    <property type="entry name" value="Peptidase_M1"/>
    <property type="match status" value="1"/>
</dbReference>
<evidence type="ECO:0000313" key="15">
    <source>
        <dbReference type="EMBL" id="KNE64891.1"/>
    </source>
</evidence>
<reference evidence="16" key="2">
    <citation type="submission" date="2009-11" db="EMBL/GenBank/DDBJ databases">
        <title>The Genome Sequence of Allomyces macrogynus strain ATCC 38327.</title>
        <authorList>
            <consortium name="The Broad Institute Genome Sequencing Platform"/>
            <person name="Russ C."/>
            <person name="Cuomo C."/>
            <person name="Shea T."/>
            <person name="Young S.K."/>
            <person name="Zeng Q."/>
            <person name="Koehrsen M."/>
            <person name="Haas B."/>
            <person name="Borodovsky M."/>
            <person name="Guigo R."/>
            <person name="Alvarado L."/>
            <person name="Berlin A."/>
            <person name="Borenstein D."/>
            <person name="Chen Z."/>
            <person name="Engels R."/>
            <person name="Freedman E."/>
            <person name="Gellesch M."/>
            <person name="Goldberg J."/>
            <person name="Griggs A."/>
            <person name="Gujja S."/>
            <person name="Heiman D."/>
            <person name="Hepburn T."/>
            <person name="Howarth C."/>
            <person name="Jen D."/>
            <person name="Larson L."/>
            <person name="Lewis B."/>
            <person name="Mehta T."/>
            <person name="Park D."/>
            <person name="Pearson M."/>
            <person name="Roberts A."/>
            <person name="Saif S."/>
            <person name="Shenoy N."/>
            <person name="Sisk P."/>
            <person name="Stolte C."/>
            <person name="Sykes S."/>
            <person name="Walk T."/>
            <person name="White J."/>
            <person name="Yandava C."/>
            <person name="Burger G."/>
            <person name="Gray M.W."/>
            <person name="Holland P.W.H."/>
            <person name="King N."/>
            <person name="Lang F.B.F."/>
            <person name="Roger A.J."/>
            <person name="Ruiz-Trillo I."/>
            <person name="Lander E."/>
            <person name="Nusbaum C."/>
        </authorList>
    </citation>
    <scope>NUCLEOTIDE SEQUENCE [LARGE SCALE GENOMIC DNA]</scope>
    <source>
        <strain evidence="16">ATCC 38327</strain>
    </source>
</reference>
<dbReference type="GO" id="GO:0006508">
    <property type="term" value="P:proteolysis"/>
    <property type="evidence" value="ECO:0007669"/>
    <property type="project" value="UniProtKB-KW"/>
</dbReference>
<keyword evidence="7 11" id="KW-0482">Metalloprotease</keyword>
<dbReference type="VEuPathDB" id="FungiDB:AMAG_10564"/>
<dbReference type="GO" id="GO:0005737">
    <property type="term" value="C:cytoplasm"/>
    <property type="evidence" value="ECO:0007669"/>
    <property type="project" value="TreeGrafter"/>
</dbReference>
<keyword evidence="2 11" id="KW-0031">Aminopeptidase</keyword>
<keyword evidence="6 9" id="KW-0862">Zinc</keyword>
<dbReference type="GO" id="GO:0005615">
    <property type="term" value="C:extracellular space"/>
    <property type="evidence" value="ECO:0007669"/>
    <property type="project" value="TreeGrafter"/>
</dbReference>
<dbReference type="EMBL" id="GG745346">
    <property type="protein sequence ID" value="KNE64891.1"/>
    <property type="molecule type" value="Genomic_DNA"/>
</dbReference>
<dbReference type="GO" id="GO:0070006">
    <property type="term" value="F:metalloaminopeptidase activity"/>
    <property type="evidence" value="ECO:0007669"/>
    <property type="project" value="TreeGrafter"/>
</dbReference>
<dbReference type="eggNOG" id="KOG1046">
    <property type="taxonomic scope" value="Eukaryota"/>
</dbReference>
<dbReference type="FunFam" id="1.25.50.20:FF:000002">
    <property type="entry name" value="Aminopeptidase"/>
    <property type="match status" value="1"/>
</dbReference>
<evidence type="ECO:0000259" key="14">
    <source>
        <dbReference type="Pfam" id="PF17900"/>
    </source>
</evidence>
<feature type="domain" description="Peptidase M1 membrane alanine aminopeptidase" evidence="12">
    <location>
        <begin position="255"/>
        <end position="473"/>
    </location>
</feature>
<dbReference type="Pfam" id="PF11838">
    <property type="entry name" value="ERAP1_C"/>
    <property type="match status" value="1"/>
</dbReference>
<evidence type="ECO:0000256" key="7">
    <source>
        <dbReference type="ARBA" id="ARBA00023049"/>
    </source>
</evidence>
<feature type="domain" description="Aminopeptidase N-like N-terminal" evidence="14">
    <location>
        <begin position="23"/>
        <end position="213"/>
    </location>
</feature>
<dbReference type="SUPFAM" id="SSF63737">
    <property type="entry name" value="Leukotriene A4 hydrolase N-terminal domain"/>
    <property type="match status" value="1"/>
</dbReference>
<dbReference type="GO" id="GO:0016020">
    <property type="term" value="C:membrane"/>
    <property type="evidence" value="ECO:0007669"/>
    <property type="project" value="TreeGrafter"/>
</dbReference>
<evidence type="ECO:0000313" key="16">
    <source>
        <dbReference type="Proteomes" id="UP000054350"/>
    </source>
</evidence>
<keyword evidence="4 9" id="KW-0479">Metal-binding</keyword>
<evidence type="ECO:0000259" key="13">
    <source>
        <dbReference type="Pfam" id="PF11838"/>
    </source>
</evidence>
<dbReference type="Gene3D" id="2.60.40.1730">
    <property type="entry name" value="tricorn interacting facor f3 domain"/>
    <property type="match status" value="1"/>
</dbReference>
<reference evidence="15 16" key="1">
    <citation type="submission" date="2009-11" db="EMBL/GenBank/DDBJ databases">
        <title>Annotation of Allomyces macrogynus ATCC 38327.</title>
        <authorList>
            <consortium name="The Broad Institute Genome Sequencing Platform"/>
            <person name="Russ C."/>
            <person name="Cuomo C."/>
            <person name="Burger G."/>
            <person name="Gray M.W."/>
            <person name="Holland P.W.H."/>
            <person name="King N."/>
            <person name="Lang F.B.F."/>
            <person name="Roger A.J."/>
            <person name="Ruiz-Trillo I."/>
            <person name="Young S.K."/>
            <person name="Zeng Q."/>
            <person name="Gargeya S."/>
            <person name="Fitzgerald M."/>
            <person name="Haas B."/>
            <person name="Abouelleil A."/>
            <person name="Alvarado L."/>
            <person name="Arachchi H.M."/>
            <person name="Berlin A."/>
            <person name="Chapman S.B."/>
            <person name="Gearin G."/>
            <person name="Goldberg J."/>
            <person name="Griggs A."/>
            <person name="Gujja S."/>
            <person name="Hansen M."/>
            <person name="Heiman D."/>
            <person name="Howarth C."/>
            <person name="Larimer J."/>
            <person name="Lui A."/>
            <person name="MacDonald P.J.P."/>
            <person name="McCowen C."/>
            <person name="Montmayeur A."/>
            <person name="Murphy C."/>
            <person name="Neiman D."/>
            <person name="Pearson M."/>
            <person name="Priest M."/>
            <person name="Roberts A."/>
            <person name="Saif S."/>
            <person name="Shea T."/>
            <person name="Sisk P."/>
            <person name="Stolte C."/>
            <person name="Sykes S."/>
            <person name="Wortman J."/>
            <person name="Nusbaum C."/>
            <person name="Birren B."/>
        </authorList>
    </citation>
    <scope>NUCLEOTIDE SEQUENCE [LARGE SCALE GENOMIC DNA]</scope>
    <source>
        <strain evidence="15 16">ATCC 38327</strain>
    </source>
</reference>
<dbReference type="OrthoDB" id="10031169at2759"/>
<evidence type="ECO:0000256" key="9">
    <source>
        <dbReference type="PIRSR" id="PIRSR634016-3"/>
    </source>
</evidence>
<dbReference type="InterPro" id="IPR045357">
    <property type="entry name" value="Aminopeptidase_N-like_N"/>
</dbReference>
<dbReference type="GO" id="GO:0043171">
    <property type="term" value="P:peptide catabolic process"/>
    <property type="evidence" value="ECO:0007669"/>
    <property type="project" value="TreeGrafter"/>
</dbReference>
<comment type="cofactor">
    <cofactor evidence="9 11">
        <name>Zn(2+)</name>
        <dbReference type="ChEBI" id="CHEBI:29105"/>
    </cofactor>
    <text evidence="9 11">Binds 1 zinc ion per subunit.</text>
</comment>
<dbReference type="SUPFAM" id="SSF55486">
    <property type="entry name" value="Metalloproteases ('zincins'), catalytic domain"/>
    <property type="match status" value="1"/>
</dbReference>
<dbReference type="PANTHER" id="PTHR11533">
    <property type="entry name" value="PROTEASE M1 ZINC METALLOPROTEASE"/>
    <property type="match status" value="1"/>
</dbReference>
<feature type="site" description="Transition state stabilizer" evidence="10">
    <location>
        <position position="414"/>
    </location>
</feature>
<dbReference type="InterPro" id="IPR014782">
    <property type="entry name" value="Peptidase_M1_dom"/>
</dbReference>
<organism evidence="15 16">
    <name type="scientific">Allomyces macrogynus (strain ATCC 38327)</name>
    <name type="common">Allomyces javanicus var. macrogynus</name>
    <dbReference type="NCBI Taxonomy" id="578462"/>
    <lineage>
        <taxon>Eukaryota</taxon>
        <taxon>Fungi</taxon>
        <taxon>Fungi incertae sedis</taxon>
        <taxon>Blastocladiomycota</taxon>
        <taxon>Blastocladiomycetes</taxon>
        <taxon>Blastocladiales</taxon>
        <taxon>Blastocladiaceae</taxon>
        <taxon>Allomyces</taxon>
    </lineage>
</organism>
<evidence type="ECO:0000256" key="3">
    <source>
        <dbReference type="ARBA" id="ARBA00022670"/>
    </source>
</evidence>
<dbReference type="OMA" id="AWDFIQV"/>
<feature type="binding site" evidence="9">
    <location>
        <position position="327"/>
    </location>
    <ligand>
        <name>Zn(2+)</name>
        <dbReference type="ChEBI" id="CHEBI:29105"/>
        <note>catalytic</note>
    </ligand>
</feature>
<keyword evidence="5 11" id="KW-0378">Hydrolase</keyword>
<keyword evidence="16" id="KW-1185">Reference proteome</keyword>
<evidence type="ECO:0000256" key="2">
    <source>
        <dbReference type="ARBA" id="ARBA00022438"/>
    </source>
</evidence>
<dbReference type="Pfam" id="PF17900">
    <property type="entry name" value="Peptidase_M1_N"/>
    <property type="match status" value="1"/>
</dbReference>
<accession>A0A0L0SQW6</accession>
<gene>
    <name evidence="15" type="ORF">AMAG_10564</name>
</gene>
<comment type="similarity">
    <text evidence="1 11">Belongs to the peptidase M1 family.</text>
</comment>
<name>A0A0L0SQW6_ALLM3</name>
<dbReference type="Proteomes" id="UP000054350">
    <property type="component" value="Unassembled WGS sequence"/>
</dbReference>
<dbReference type="InterPro" id="IPR024571">
    <property type="entry name" value="ERAP1-like_C_dom"/>
</dbReference>
<feature type="binding site" evidence="9">
    <location>
        <position position="331"/>
    </location>
    <ligand>
        <name>Zn(2+)</name>
        <dbReference type="ChEBI" id="CHEBI:29105"/>
        <note>catalytic</note>
    </ligand>
</feature>
<dbReference type="PRINTS" id="PR00756">
    <property type="entry name" value="ALADIPTASE"/>
</dbReference>
<feature type="active site" description="Proton acceptor" evidence="8">
    <location>
        <position position="328"/>
    </location>
</feature>
<evidence type="ECO:0000256" key="8">
    <source>
        <dbReference type="PIRSR" id="PIRSR634016-1"/>
    </source>
</evidence>
<dbReference type="EC" id="3.4.11.-" evidence="11"/>
<dbReference type="STRING" id="578462.A0A0L0SQW6"/>
<dbReference type="InterPro" id="IPR034016">
    <property type="entry name" value="M1_APN-typ"/>
</dbReference>
<dbReference type="InterPro" id="IPR042097">
    <property type="entry name" value="Aminopeptidase_N-like_N_sf"/>
</dbReference>
<dbReference type="Gene3D" id="1.25.50.20">
    <property type="match status" value="1"/>
</dbReference>
<evidence type="ECO:0000256" key="4">
    <source>
        <dbReference type="ARBA" id="ARBA00022723"/>
    </source>
</evidence>
<feature type="domain" description="ERAP1-like C-terminal" evidence="13">
    <location>
        <begin position="553"/>
        <end position="886"/>
    </location>
</feature>
<dbReference type="InterPro" id="IPR050344">
    <property type="entry name" value="Peptidase_M1_aminopeptidases"/>
</dbReference>
<evidence type="ECO:0000259" key="12">
    <source>
        <dbReference type="Pfam" id="PF01433"/>
    </source>
</evidence>
<dbReference type="InterPro" id="IPR027268">
    <property type="entry name" value="Peptidase_M4/M1_CTD_sf"/>
</dbReference>
<dbReference type="PANTHER" id="PTHR11533:SF174">
    <property type="entry name" value="PUROMYCIN-SENSITIVE AMINOPEPTIDASE-RELATED"/>
    <property type="match status" value="1"/>
</dbReference>
<proteinExistence type="inferred from homology"/>
<dbReference type="FunFam" id="2.60.40.1730:FF:000002">
    <property type="entry name" value="Aminopeptidase"/>
    <property type="match status" value="1"/>
</dbReference>
<evidence type="ECO:0000256" key="10">
    <source>
        <dbReference type="PIRSR" id="PIRSR634016-4"/>
    </source>
</evidence>
<dbReference type="GO" id="GO:0008270">
    <property type="term" value="F:zinc ion binding"/>
    <property type="evidence" value="ECO:0007669"/>
    <property type="project" value="UniProtKB-UniRule"/>
</dbReference>
<dbReference type="Gene3D" id="2.60.40.1910">
    <property type="match status" value="1"/>
</dbReference>
<evidence type="ECO:0000256" key="11">
    <source>
        <dbReference type="RuleBase" id="RU364040"/>
    </source>
</evidence>
<dbReference type="CDD" id="cd09601">
    <property type="entry name" value="M1_APN-Q_like"/>
    <property type="match status" value="1"/>
</dbReference>
<protein>
    <recommendedName>
        <fullName evidence="11">Aminopeptidase</fullName>
        <ecNumber evidence="11">3.4.11.-</ecNumber>
    </recommendedName>
</protein>
<dbReference type="AlphaFoldDB" id="A0A0L0SQW6"/>
<sequence length="908" mass="99602">MCFTDGAAAAAASGREILPATVVPEHYTLELTPDLESFTFDGIVHADVKIVHATSTIVVNAHELDIKAARVQLTRIKTESTLPVSSITFDEKLQQATLHFDQELPADAQARVTIEFQGIHNDKMAGFYRSSYADPDGTKKHMVVTQFEATDARRCFPCWDEPALKATFDVILNVQKDLSALSNMNVLSEDGHPTLASHKTVKFARTPVMSTYLLAMAVGDFEYIEAKTAPNCPALPNQVTVRVYTSRGLSSQGKFALGCAVRILEYFSAVFGEPYPLPKMDMIAVPDFSAGAMENWGLVTYRTVYVLFDDKTSTARAKQGVAYVVAHELAHQWFGNLVTMQWWNELWLNEGFATYVGWLAIARHLFPEWHSFVAFVGDDMARALTLDALRSSHPIEVPVKAPSEISQIFDAISYSKGASVIRMLSSWLTEDVFLAGVRKYIQRFKYRNAATTDLWAALSEASGMDVGQFMALWTQKVGYPVISAERQGNAVTVKQARFLSTGDATADEDETVWWCPLAPYVGGEPTNSASAVLKQKEGTFALPAKPTAVPVDFYKLNLDQANFYRVQYAAADLARLGEAVEHGLVPTADRVGLVSDVFALAAAGYSSTVDALALLSHFKGEQEYIVLEAIAAKLSQVKTVWAMEPEPVADQLAALQRSIFAPTAHAMGWEYPDGESHLDGLKRQLAIGQAGMAGDKELVAQAKARFARFIQGDTHAIHPNLRGAVYAIVLRHSSVSPAAKGGEPHSAELEAVKAIWENESTPMDQRLAALGALGHVQDSTLLAGLLEYAMDESKVRPQDVMYPLRSVAANARAGGRALAWKFVQQRWDELYARYQQSLSLLAHCVAIAGDFASAEFAETEVEGFFAGKDTKAVDRALMQTLEKIRAQAAWLERDRAPVQAWLADNVQN</sequence>
<feature type="binding site" evidence="9">
    <location>
        <position position="350"/>
    </location>
    <ligand>
        <name>Zn(2+)</name>
        <dbReference type="ChEBI" id="CHEBI:29105"/>
        <note>catalytic</note>
    </ligand>
</feature>
<dbReference type="FunFam" id="1.10.390.10:FF:000001">
    <property type="entry name" value="Aminopeptidase"/>
    <property type="match status" value="1"/>
</dbReference>
<evidence type="ECO:0000256" key="5">
    <source>
        <dbReference type="ARBA" id="ARBA00022801"/>
    </source>
</evidence>
<evidence type="ECO:0000256" key="1">
    <source>
        <dbReference type="ARBA" id="ARBA00010136"/>
    </source>
</evidence>
<dbReference type="InterPro" id="IPR001930">
    <property type="entry name" value="Peptidase_M1"/>
</dbReference>
<dbReference type="Gene3D" id="1.10.390.10">
    <property type="entry name" value="Neutral Protease Domain 2"/>
    <property type="match status" value="1"/>
</dbReference>
<keyword evidence="3 11" id="KW-0645">Protease</keyword>